<evidence type="ECO:0000259" key="14">
    <source>
        <dbReference type="Pfam" id="PF08646"/>
    </source>
</evidence>
<dbReference type="SUPFAM" id="SSF50249">
    <property type="entry name" value="Nucleic acid-binding proteins"/>
    <property type="match status" value="4"/>
</dbReference>
<dbReference type="OrthoDB" id="1751331at2759"/>
<organism evidence="16">
    <name type="scientific">Apis mellifera</name>
    <name type="common">Honeybee</name>
    <dbReference type="NCBI Taxonomy" id="7460"/>
    <lineage>
        <taxon>Eukaryota</taxon>
        <taxon>Metazoa</taxon>
        <taxon>Ecdysozoa</taxon>
        <taxon>Arthropoda</taxon>
        <taxon>Hexapoda</taxon>
        <taxon>Insecta</taxon>
        <taxon>Pterygota</taxon>
        <taxon>Neoptera</taxon>
        <taxon>Endopterygota</taxon>
        <taxon>Hymenoptera</taxon>
        <taxon>Apocrita</taxon>
        <taxon>Aculeata</taxon>
        <taxon>Apoidea</taxon>
        <taxon>Anthophila</taxon>
        <taxon>Apidae</taxon>
        <taxon>Apis</taxon>
    </lineage>
</organism>
<keyword evidence="3 11" id="KW-0235">DNA replication</keyword>
<evidence type="ECO:0000313" key="18">
    <source>
        <dbReference type="RefSeq" id="XP_026296639.1"/>
    </source>
</evidence>
<comment type="subunit">
    <text evidence="10 11">Component of the heterotrimeric canonical replication protein A complex (RPA).</text>
</comment>
<dbReference type="GO" id="GO:0006281">
    <property type="term" value="P:DNA repair"/>
    <property type="evidence" value="ECO:0007669"/>
    <property type="project" value="InterPro"/>
</dbReference>
<keyword evidence="4 11" id="KW-0479">Metal-binding</keyword>
<dbReference type="InterPro" id="IPR004591">
    <property type="entry name" value="Rfa1"/>
</dbReference>
<dbReference type="Gene3D" id="2.40.50.140">
    <property type="entry name" value="Nucleic acid-binding proteins"/>
    <property type="match status" value="4"/>
</dbReference>
<feature type="domain" description="Replication factor A C-terminal" evidence="14">
    <location>
        <begin position="440"/>
        <end position="584"/>
    </location>
</feature>
<keyword evidence="8 11" id="KW-0539">Nucleus</keyword>
<evidence type="ECO:0000313" key="17">
    <source>
        <dbReference type="Proteomes" id="UP000005203"/>
    </source>
</evidence>
<dbReference type="FunFam" id="2.40.50.140:FF:000064">
    <property type="entry name" value="Replication protein A subunit"/>
    <property type="match status" value="1"/>
</dbReference>
<dbReference type="KEGG" id="ame:725934"/>
<dbReference type="Pfam" id="PF08646">
    <property type="entry name" value="Rep_fac-A_C"/>
    <property type="match status" value="1"/>
</dbReference>
<dbReference type="FunFam" id="2.40.50.140:FF:000090">
    <property type="entry name" value="Replication protein A subunit"/>
    <property type="match status" value="1"/>
</dbReference>
<dbReference type="GO" id="GO:0005634">
    <property type="term" value="C:nucleus"/>
    <property type="evidence" value="ECO:0007669"/>
    <property type="project" value="UniProtKB-SubCell"/>
</dbReference>
<comment type="similarity">
    <text evidence="2 11">Belongs to the replication factor A protein 1 family.</text>
</comment>
<dbReference type="InterPro" id="IPR007199">
    <property type="entry name" value="Rep_factor-A_N"/>
</dbReference>
<evidence type="ECO:0000256" key="6">
    <source>
        <dbReference type="ARBA" id="ARBA00022833"/>
    </source>
</evidence>
<dbReference type="InterPro" id="IPR004365">
    <property type="entry name" value="NA-bd_OB_tRNA"/>
</dbReference>
<evidence type="ECO:0000256" key="11">
    <source>
        <dbReference type="RuleBase" id="RU364130"/>
    </source>
</evidence>
<evidence type="ECO:0000256" key="5">
    <source>
        <dbReference type="ARBA" id="ARBA00022771"/>
    </source>
</evidence>
<gene>
    <name evidence="18" type="primary">LOC725934</name>
</gene>
<dbReference type="CDD" id="cd04475">
    <property type="entry name" value="RPA1_DBD_B"/>
    <property type="match status" value="1"/>
</dbReference>
<dbReference type="InterPro" id="IPR013955">
    <property type="entry name" value="Rep_factor-A_C"/>
</dbReference>
<keyword evidence="5 11" id="KW-0863">Zinc-finger</keyword>
<comment type="function">
    <text evidence="9 11">As part of the heterotrimeric replication protein A complex (RPA/RP-A), binds and stabilizes single-stranded DNA intermediates, that form during DNA replication or upon DNA stress. It prevents their reannealing and in parallel, recruits and activates different proteins and complexes involved in DNA metabolism. Thereby, it plays an essential role both in DNA replication and the cellular response to DNA damage.</text>
</comment>
<dbReference type="PANTHER" id="PTHR47165">
    <property type="entry name" value="OS03G0429900 PROTEIN"/>
    <property type="match status" value="1"/>
</dbReference>
<dbReference type="GeneID" id="725934"/>
<sequence>MYSLTEGALDKIMNGIDVDKPVLQILGHKKLSSSSSGERYRLLVSDGKRVNSFTMLATQLNSMITENILTEFSICQINRYAISMVNNAGKQKRVMVILNIDLKVPGDEVGHKIGNPTNAEADGDSKPQAQIAQSAQSVVPQQQTNLKPNHNMQQSSTNNISTTPIVALSPYQNRWVIKARVVSKSNIRTWSNSRGEGKLFSMDLIDESGEIRCTAFRNECDKFYDMLEIGKVYYISRATLKPANKQFNNLKNDYEMTLIGDSEIIPCHDSGDDIPSLQFDFVSINDINKKEQNDIMDILGIVKNSGDLQILTSRNSGRELRKRDVSLVDESNTMVTLTLWGSQAEEFDGSSNPVLAVKGARITEFNGGKNLSTLSSTVLQIDPDLPAAHRLRGWFNTMGRNEEATSLSKPFGSTTGVSELWITFQEAKDMELGYKNSDIYTVKATLNMIRMENAIYKACPSENCKKKLVDQANDMYRCEKCDKEYPNYRYRLLANISLADWTDNQWVTAFNDEAEKILSSTAQELGELKENDIDAYSEKFSEATFKSFIFKIRVKVEVFGDENRLRATCLGVSPMDYKLYNNHLITQIKELVGIDKA</sequence>
<evidence type="ECO:0000256" key="7">
    <source>
        <dbReference type="ARBA" id="ARBA00023125"/>
    </source>
</evidence>
<evidence type="ECO:0000256" key="2">
    <source>
        <dbReference type="ARBA" id="ARBA00005690"/>
    </source>
</evidence>
<evidence type="ECO:0000256" key="4">
    <source>
        <dbReference type="ARBA" id="ARBA00022723"/>
    </source>
</evidence>
<dbReference type="CDD" id="cd04476">
    <property type="entry name" value="RPA1_DBD_C"/>
    <property type="match status" value="1"/>
</dbReference>
<reference evidence="16" key="1">
    <citation type="submission" date="2021-01" db="UniProtKB">
        <authorList>
            <consortium name="EnsemblMetazoa"/>
        </authorList>
    </citation>
    <scope>IDENTIFICATION</scope>
    <source>
        <strain evidence="16">DH4</strain>
    </source>
</reference>
<accession>A0A8B8H0L6</accession>
<keyword evidence="7 11" id="KW-0238">DNA-binding</keyword>
<reference evidence="18" key="2">
    <citation type="submission" date="2025-04" db="UniProtKB">
        <authorList>
            <consortium name="RefSeq"/>
        </authorList>
    </citation>
    <scope>IDENTIFICATION</scope>
    <source>
        <strain evidence="18">DH4</strain>
        <tissue evidence="18">Whole body</tissue>
    </source>
</reference>
<feature type="domain" description="Replication protein A OB" evidence="15">
    <location>
        <begin position="284"/>
        <end position="382"/>
    </location>
</feature>
<protein>
    <recommendedName>
        <fullName evidence="11">Replication protein A subunit</fullName>
    </recommendedName>
</protein>
<dbReference type="InterPro" id="IPR047192">
    <property type="entry name" value="Euk_RPA1_DBD_C"/>
</dbReference>
<evidence type="ECO:0000256" key="8">
    <source>
        <dbReference type="ARBA" id="ARBA00023242"/>
    </source>
</evidence>
<evidence type="ECO:0000313" key="16">
    <source>
        <dbReference type="EnsemblMetazoa" id="XP_026296639"/>
    </source>
</evidence>
<feature type="domain" description="Replication factor-A protein 1 N-terminal" evidence="13">
    <location>
        <begin position="4"/>
        <end position="101"/>
    </location>
</feature>
<dbReference type="Pfam" id="PF16900">
    <property type="entry name" value="REPA_OB_2"/>
    <property type="match status" value="1"/>
</dbReference>
<dbReference type="PANTHER" id="PTHR47165:SF4">
    <property type="entry name" value="OS03G0429900 PROTEIN"/>
    <property type="match status" value="1"/>
</dbReference>
<dbReference type="Proteomes" id="UP000005203">
    <property type="component" value="Linkage group LG5"/>
</dbReference>
<keyword evidence="6 11" id="KW-0862">Zinc</keyword>
<accession>A0A7M7L944</accession>
<evidence type="ECO:0000259" key="12">
    <source>
        <dbReference type="Pfam" id="PF01336"/>
    </source>
</evidence>
<dbReference type="GO" id="GO:0008270">
    <property type="term" value="F:zinc ion binding"/>
    <property type="evidence" value="ECO:0007669"/>
    <property type="project" value="UniProtKB-KW"/>
</dbReference>
<dbReference type="AlphaFoldDB" id="A0A7M7L944"/>
<dbReference type="InterPro" id="IPR031657">
    <property type="entry name" value="REPA_OB_2"/>
</dbReference>
<comment type="subcellular location">
    <subcellularLocation>
        <location evidence="1 11">Nucleus</location>
    </subcellularLocation>
</comment>
<evidence type="ECO:0000256" key="3">
    <source>
        <dbReference type="ARBA" id="ARBA00022705"/>
    </source>
</evidence>
<dbReference type="CDD" id="cd04477">
    <property type="entry name" value="RPA1N"/>
    <property type="match status" value="1"/>
</dbReference>
<name>A0A7M7L944_APIME</name>
<dbReference type="CTD" id="136038134"/>
<dbReference type="RefSeq" id="XP_026296639.1">
    <property type="nucleotide sequence ID" value="XM_026440854.1"/>
</dbReference>
<evidence type="ECO:0000259" key="13">
    <source>
        <dbReference type="Pfam" id="PF04057"/>
    </source>
</evidence>
<evidence type="ECO:0000256" key="10">
    <source>
        <dbReference type="ARBA" id="ARBA00062035"/>
    </source>
</evidence>
<dbReference type="Pfam" id="PF01336">
    <property type="entry name" value="tRNA_anti-codon"/>
    <property type="match status" value="1"/>
</dbReference>
<dbReference type="NCBIfam" id="TIGR00617">
    <property type="entry name" value="rpa1"/>
    <property type="match status" value="1"/>
</dbReference>
<dbReference type="EnsemblMetazoa" id="XM_026440854">
    <property type="protein sequence ID" value="XP_026296639"/>
    <property type="gene ID" value="LOC725934"/>
</dbReference>
<evidence type="ECO:0000256" key="9">
    <source>
        <dbReference type="ARBA" id="ARBA00058595"/>
    </source>
</evidence>
<dbReference type="Pfam" id="PF04057">
    <property type="entry name" value="Rep-A_N"/>
    <property type="match status" value="1"/>
</dbReference>
<dbReference type="FunFam" id="2.40.50.140:FF:000117">
    <property type="entry name" value="Replication protein A subunit"/>
    <property type="match status" value="1"/>
</dbReference>
<dbReference type="CDD" id="cd04474">
    <property type="entry name" value="RPA1_DBD_A"/>
    <property type="match status" value="1"/>
</dbReference>
<evidence type="ECO:0000256" key="1">
    <source>
        <dbReference type="ARBA" id="ARBA00004123"/>
    </source>
</evidence>
<evidence type="ECO:0000259" key="15">
    <source>
        <dbReference type="Pfam" id="PF16900"/>
    </source>
</evidence>
<dbReference type="FunFam" id="2.40.50.140:FF:000041">
    <property type="entry name" value="Replication protein A subunit"/>
    <property type="match status" value="1"/>
</dbReference>
<dbReference type="GO" id="GO:0003677">
    <property type="term" value="F:DNA binding"/>
    <property type="evidence" value="ECO:0007669"/>
    <property type="project" value="UniProtKB-KW"/>
</dbReference>
<dbReference type="GO" id="GO:0006310">
    <property type="term" value="P:DNA recombination"/>
    <property type="evidence" value="ECO:0007669"/>
    <property type="project" value="InterPro"/>
</dbReference>
<dbReference type="InterPro" id="IPR012340">
    <property type="entry name" value="NA-bd_OB-fold"/>
</dbReference>
<proteinExistence type="inferred from homology"/>
<dbReference type="GO" id="GO:0006260">
    <property type="term" value="P:DNA replication"/>
    <property type="evidence" value="ECO:0007669"/>
    <property type="project" value="UniProtKB-KW"/>
</dbReference>
<feature type="domain" description="OB" evidence="12">
    <location>
        <begin position="175"/>
        <end position="253"/>
    </location>
</feature>
<keyword evidence="17" id="KW-1185">Reference proteome</keyword>